<proteinExistence type="predicted"/>
<dbReference type="InterPro" id="IPR043129">
    <property type="entry name" value="ATPase_NBD"/>
</dbReference>
<gene>
    <name evidence="2" type="ORF">GCM10022247_12080</name>
</gene>
<accession>A0ABP7R8H4</accession>
<evidence type="ECO:0000313" key="3">
    <source>
        <dbReference type="Proteomes" id="UP001501747"/>
    </source>
</evidence>
<dbReference type="PANTHER" id="PTHR43190">
    <property type="entry name" value="N-ACETYL-D-GLUCOSAMINE KINASE"/>
    <property type="match status" value="1"/>
</dbReference>
<dbReference type="InterPro" id="IPR052519">
    <property type="entry name" value="Euk-type_GlcNAc_Kinase"/>
</dbReference>
<dbReference type="PANTHER" id="PTHR43190:SF3">
    <property type="entry name" value="N-ACETYL-D-GLUCOSAMINE KINASE"/>
    <property type="match status" value="1"/>
</dbReference>
<dbReference type="GO" id="GO:0016301">
    <property type="term" value="F:kinase activity"/>
    <property type="evidence" value="ECO:0007669"/>
    <property type="project" value="UniProtKB-KW"/>
</dbReference>
<organism evidence="2 3">
    <name type="scientific">Allokutzneria multivorans</name>
    <dbReference type="NCBI Taxonomy" id="1142134"/>
    <lineage>
        <taxon>Bacteria</taxon>
        <taxon>Bacillati</taxon>
        <taxon>Actinomycetota</taxon>
        <taxon>Actinomycetes</taxon>
        <taxon>Pseudonocardiales</taxon>
        <taxon>Pseudonocardiaceae</taxon>
        <taxon>Allokutzneria</taxon>
    </lineage>
</organism>
<dbReference type="InterPro" id="IPR002731">
    <property type="entry name" value="ATPase_BadF"/>
</dbReference>
<dbReference type="Gene3D" id="3.30.420.40">
    <property type="match status" value="2"/>
</dbReference>
<keyword evidence="3" id="KW-1185">Reference proteome</keyword>
<name>A0ABP7R8H4_9PSEU</name>
<dbReference type="EMBL" id="BAABAL010000005">
    <property type="protein sequence ID" value="GAA3994097.1"/>
    <property type="molecule type" value="Genomic_DNA"/>
</dbReference>
<feature type="domain" description="ATPase BadF/BadG/BcrA/BcrD type" evidence="1">
    <location>
        <begin position="10"/>
        <end position="308"/>
    </location>
</feature>
<evidence type="ECO:0000259" key="1">
    <source>
        <dbReference type="Pfam" id="PF01869"/>
    </source>
</evidence>
<protein>
    <submittedName>
        <fullName evidence="2">N-acetylglucosamine kinase</fullName>
    </submittedName>
</protein>
<keyword evidence="2" id="KW-0418">Kinase</keyword>
<dbReference type="SUPFAM" id="SSF53067">
    <property type="entry name" value="Actin-like ATPase domain"/>
    <property type="match status" value="2"/>
</dbReference>
<dbReference type="RefSeq" id="WP_344871508.1">
    <property type="nucleotide sequence ID" value="NZ_BAABAL010000005.1"/>
</dbReference>
<dbReference type="Pfam" id="PF01869">
    <property type="entry name" value="BcrAD_BadFG"/>
    <property type="match status" value="1"/>
</dbReference>
<sequence length="333" mass="33442">MKAEQTVLAIDGGNSKTDVMLVNTDGEVLSRVRGPGASPQTVGVQASLDCFAELAASAARAAGLSGEAPFATHTAAYLAGADLPREEELLSEAVSARGWSSSTVVANDIFALLRSGTSDGIGVAVVCGAGINAVGVAPDGRTHRFPALGRISGDWGGGPQMGGEALWLAVRADDGRGEPTELLPAVLAHFGASSMAEVIEGLHFGELDLYSAQHALSPVLFEVAAAGDAVAGAVVDRLAEEIGLLAGVSMRRLGLTAEPVPVVLGGGVLTGASGQLLDKVGRRCREVAPLAELRLVDLPPVVGAALWGLDALGAGPQAEAALRGSALPSPVAA</sequence>
<comment type="caution">
    <text evidence="2">The sequence shown here is derived from an EMBL/GenBank/DDBJ whole genome shotgun (WGS) entry which is preliminary data.</text>
</comment>
<dbReference type="Proteomes" id="UP001501747">
    <property type="component" value="Unassembled WGS sequence"/>
</dbReference>
<evidence type="ECO:0000313" key="2">
    <source>
        <dbReference type="EMBL" id="GAA3994097.1"/>
    </source>
</evidence>
<keyword evidence="2" id="KW-0808">Transferase</keyword>
<reference evidence="3" key="1">
    <citation type="journal article" date="2019" name="Int. J. Syst. Evol. Microbiol.">
        <title>The Global Catalogue of Microorganisms (GCM) 10K type strain sequencing project: providing services to taxonomists for standard genome sequencing and annotation.</title>
        <authorList>
            <consortium name="The Broad Institute Genomics Platform"/>
            <consortium name="The Broad Institute Genome Sequencing Center for Infectious Disease"/>
            <person name="Wu L."/>
            <person name="Ma J."/>
        </authorList>
    </citation>
    <scope>NUCLEOTIDE SEQUENCE [LARGE SCALE GENOMIC DNA]</scope>
    <source>
        <strain evidence="3">JCM 17342</strain>
    </source>
</reference>